<gene>
    <name evidence="1" type="ORF">FBUS_05902</name>
</gene>
<evidence type="ECO:0000313" key="1">
    <source>
        <dbReference type="EMBL" id="KAA0190507.1"/>
    </source>
</evidence>
<dbReference type="GO" id="GO:0042073">
    <property type="term" value="P:intraciliary transport"/>
    <property type="evidence" value="ECO:0007669"/>
    <property type="project" value="InterPro"/>
</dbReference>
<dbReference type="EMBL" id="LUCM01006994">
    <property type="protein sequence ID" value="KAA0190507.1"/>
    <property type="molecule type" value="Genomic_DNA"/>
</dbReference>
<evidence type="ECO:0008006" key="3">
    <source>
        <dbReference type="Google" id="ProtNLM"/>
    </source>
</evidence>
<dbReference type="GO" id="GO:0030992">
    <property type="term" value="C:intraciliary transport particle B"/>
    <property type="evidence" value="ECO:0007669"/>
    <property type="project" value="InterPro"/>
</dbReference>
<dbReference type="PANTHER" id="PTHR33906:SF1">
    <property type="entry name" value="INTRAFLAGELLAR TRANSPORT PROTEIN 25 HOMOLOG"/>
    <property type="match status" value="1"/>
</dbReference>
<dbReference type="OrthoDB" id="271080at2759"/>
<keyword evidence="2" id="KW-1185">Reference proteome</keyword>
<accession>A0A8E0VKA0</accession>
<dbReference type="PANTHER" id="PTHR33906">
    <property type="entry name" value="INTRAFLAGELLAR TRANSPORT PROTEIN 25 HOMOLOG"/>
    <property type="match status" value="1"/>
</dbReference>
<dbReference type="SUPFAM" id="SSF49785">
    <property type="entry name" value="Galactose-binding domain-like"/>
    <property type="match status" value="1"/>
</dbReference>
<dbReference type="AlphaFoldDB" id="A0A8E0VKA0"/>
<protein>
    <recommendedName>
        <fullName evidence="3">Intraflagellar transport protein 25 homolog</fullName>
    </recommendedName>
</protein>
<dbReference type="GO" id="GO:0005929">
    <property type="term" value="C:cilium"/>
    <property type="evidence" value="ECO:0007669"/>
    <property type="project" value="TreeGrafter"/>
</dbReference>
<sequence>MLNIVERGSEKYILLSTSFDEVHPPENVLNNDETSFWATTGIFPQMLVVSLSELTKIGRVRIISSCIRDLWIEVSAQNDPENFEVKSELSLSYADGHQQVTEIPTHDSPLRHLRLNIRSGYDHFVAVYKVTFERK</sequence>
<evidence type="ECO:0000313" key="2">
    <source>
        <dbReference type="Proteomes" id="UP000728185"/>
    </source>
</evidence>
<dbReference type="Proteomes" id="UP000728185">
    <property type="component" value="Unassembled WGS sequence"/>
</dbReference>
<dbReference type="InterPro" id="IPR008979">
    <property type="entry name" value="Galactose-bd-like_sf"/>
</dbReference>
<dbReference type="InterPro" id="IPR033558">
    <property type="entry name" value="IFT25"/>
</dbReference>
<reference evidence="1" key="1">
    <citation type="submission" date="2019-05" db="EMBL/GenBank/DDBJ databases">
        <title>Annotation for the trematode Fasciolopsis buski.</title>
        <authorList>
            <person name="Choi Y.-J."/>
        </authorList>
    </citation>
    <scope>NUCLEOTIDE SEQUENCE</scope>
    <source>
        <strain evidence="1">HT</strain>
        <tissue evidence="1">Whole worm</tissue>
    </source>
</reference>
<proteinExistence type="predicted"/>
<dbReference type="GO" id="GO:0005813">
    <property type="term" value="C:centrosome"/>
    <property type="evidence" value="ECO:0007669"/>
    <property type="project" value="TreeGrafter"/>
</dbReference>
<name>A0A8E0VKA0_9TREM</name>
<comment type="caution">
    <text evidence="1">The sequence shown here is derived from an EMBL/GenBank/DDBJ whole genome shotgun (WGS) entry which is preliminary data.</text>
</comment>
<dbReference type="Gene3D" id="2.60.120.260">
    <property type="entry name" value="Galactose-binding domain-like"/>
    <property type="match status" value="1"/>
</dbReference>
<organism evidence="1 2">
    <name type="scientific">Fasciolopsis buskii</name>
    <dbReference type="NCBI Taxonomy" id="27845"/>
    <lineage>
        <taxon>Eukaryota</taxon>
        <taxon>Metazoa</taxon>
        <taxon>Spiralia</taxon>
        <taxon>Lophotrochozoa</taxon>
        <taxon>Platyhelminthes</taxon>
        <taxon>Trematoda</taxon>
        <taxon>Digenea</taxon>
        <taxon>Plagiorchiida</taxon>
        <taxon>Echinostomata</taxon>
        <taxon>Echinostomatoidea</taxon>
        <taxon>Fasciolidae</taxon>
        <taxon>Fasciolopsis</taxon>
    </lineage>
</organism>